<evidence type="ECO:0000313" key="3">
    <source>
        <dbReference type="Proteomes" id="UP000620124"/>
    </source>
</evidence>
<feature type="region of interest" description="Disordered" evidence="1">
    <location>
        <begin position="110"/>
        <end position="162"/>
    </location>
</feature>
<dbReference type="Proteomes" id="UP000620124">
    <property type="component" value="Unassembled WGS sequence"/>
</dbReference>
<gene>
    <name evidence="2" type="ORF">MVEN_01353700</name>
</gene>
<evidence type="ECO:0000313" key="2">
    <source>
        <dbReference type="EMBL" id="KAF7350481.1"/>
    </source>
</evidence>
<keyword evidence="3" id="KW-1185">Reference proteome</keyword>
<dbReference type="AlphaFoldDB" id="A0A8H6Y1W6"/>
<feature type="compositionally biased region" description="Low complexity" evidence="1">
    <location>
        <begin position="127"/>
        <end position="142"/>
    </location>
</feature>
<evidence type="ECO:0000256" key="1">
    <source>
        <dbReference type="SAM" id="MobiDB-lite"/>
    </source>
</evidence>
<reference evidence="2" key="1">
    <citation type="submission" date="2020-05" db="EMBL/GenBank/DDBJ databases">
        <title>Mycena genomes resolve the evolution of fungal bioluminescence.</title>
        <authorList>
            <person name="Tsai I.J."/>
        </authorList>
    </citation>
    <scope>NUCLEOTIDE SEQUENCE</scope>
    <source>
        <strain evidence="2">CCC161011</strain>
    </source>
</reference>
<name>A0A8H6Y1W6_9AGAR</name>
<sequence>MSPRPQVKSATSSSPPQVPSPPRSSSSNAYINANEESRRDLNRRAPPMASLRPGAPAEPNPIILPPGANLPAGEYGAGRVICEVCGGAVSFRDEGGAFTLKHWEAHRLTCHPPQHPTPNSQSALAHSVAGPSSSSSSNPNASFGTVYAQNGPPVKRRRAKRTEEERIDYLRSDPQVAQFEAYRVLCANCNKWIRLRSNSTYCSIPWDAHRKSCFEKR</sequence>
<dbReference type="OrthoDB" id="3270344at2759"/>
<organism evidence="2 3">
    <name type="scientific">Mycena venus</name>
    <dbReference type="NCBI Taxonomy" id="2733690"/>
    <lineage>
        <taxon>Eukaryota</taxon>
        <taxon>Fungi</taxon>
        <taxon>Dikarya</taxon>
        <taxon>Basidiomycota</taxon>
        <taxon>Agaricomycotina</taxon>
        <taxon>Agaricomycetes</taxon>
        <taxon>Agaricomycetidae</taxon>
        <taxon>Agaricales</taxon>
        <taxon>Marasmiineae</taxon>
        <taxon>Mycenaceae</taxon>
        <taxon>Mycena</taxon>
    </lineage>
</organism>
<accession>A0A8H6Y1W6</accession>
<feature type="region of interest" description="Disordered" evidence="1">
    <location>
        <begin position="1"/>
        <end position="62"/>
    </location>
</feature>
<comment type="caution">
    <text evidence="2">The sequence shown here is derived from an EMBL/GenBank/DDBJ whole genome shotgun (WGS) entry which is preliminary data.</text>
</comment>
<dbReference type="EMBL" id="JACAZI010000010">
    <property type="protein sequence ID" value="KAF7350481.1"/>
    <property type="molecule type" value="Genomic_DNA"/>
</dbReference>
<protein>
    <submittedName>
        <fullName evidence="2">Uncharacterized protein</fullName>
    </submittedName>
</protein>
<proteinExistence type="predicted"/>